<keyword evidence="1" id="KW-0472">Membrane</keyword>
<reference evidence="3" key="1">
    <citation type="journal article" date="2023" name="Commun. Biol.">
        <title>Genome analysis of Parmales, the sister group of diatoms, reveals the evolutionary specialization of diatoms from phago-mixotrophs to photoautotrophs.</title>
        <authorList>
            <person name="Ban H."/>
            <person name="Sato S."/>
            <person name="Yoshikawa S."/>
            <person name="Yamada K."/>
            <person name="Nakamura Y."/>
            <person name="Ichinomiya M."/>
            <person name="Sato N."/>
            <person name="Blanc-Mathieu R."/>
            <person name="Endo H."/>
            <person name="Kuwata A."/>
            <person name="Ogata H."/>
        </authorList>
    </citation>
    <scope>NUCLEOTIDE SEQUENCE [LARGE SCALE GENOMIC DNA]</scope>
    <source>
        <strain evidence="3">NIES 3700</strain>
    </source>
</reference>
<protein>
    <submittedName>
        <fullName evidence="2">Uncharacterized protein</fullName>
    </submittedName>
</protein>
<keyword evidence="1" id="KW-0812">Transmembrane</keyword>
<evidence type="ECO:0000313" key="2">
    <source>
        <dbReference type="EMBL" id="GMI00249.1"/>
    </source>
</evidence>
<evidence type="ECO:0000256" key="1">
    <source>
        <dbReference type="SAM" id="Phobius"/>
    </source>
</evidence>
<organism evidence="2 3">
    <name type="scientific">Triparma laevis f. longispina</name>
    <dbReference type="NCBI Taxonomy" id="1714387"/>
    <lineage>
        <taxon>Eukaryota</taxon>
        <taxon>Sar</taxon>
        <taxon>Stramenopiles</taxon>
        <taxon>Ochrophyta</taxon>
        <taxon>Bolidophyceae</taxon>
        <taxon>Parmales</taxon>
        <taxon>Triparmaceae</taxon>
        <taxon>Triparma</taxon>
    </lineage>
</organism>
<feature type="transmembrane region" description="Helical" evidence="1">
    <location>
        <begin position="37"/>
        <end position="61"/>
    </location>
</feature>
<dbReference type="EMBL" id="BRXW01000021">
    <property type="protein sequence ID" value="GMI00249.1"/>
    <property type="molecule type" value="Genomic_DNA"/>
</dbReference>
<dbReference type="Proteomes" id="UP001165122">
    <property type="component" value="Unassembled WGS sequence"/>
</dbReference>
<keyword evidence="3" id="KW-1185">Reference proteome</keyword>
<evidence type="ECO:0000313" key="3">
    <source>
        <dbReference type="Proteomes" id="UP001165122"/>
    </source>
</evidence>
<proteinExistence type="predicted"/>
<feature type="transmembrane region" description="Helical" evidence="1">
    <location>
        <begin position="7"/>
        <end position="25"/>
    </location>
</feature>
<gene>
    <name evidence="2" type="ORF">TrLO_g11328</name>
</gene>
<accession>A0A9W7F221</accession>
<sequence length="97" mass="11001">MGVFEGFHFFVFFTFSIEALVLYALTDDEGSVMNEILEGLVVVAILNWFVLIVFTFIEYILKPHICRPSTRANLSSSVSSTDAFHFNPDTHINIHSI</sequence>
<dbReference type="AlphaFoldDB" id="A0A9W7F221"/>
<keyword evidence="1" id="KW-1133">Transmembrane helix</keyword>
<comment type="caution">
    <text evidence="2">The sequence shown here is derived from an EMBL/GenBank/DDBJ whole genome shotgun (WGS) entry which is preliminary data.</text>
</comment>
<name>A0A9W7F221_9STRA</name>